<dbReference type="PRINTS" id="PR00625">
    <property type="entry name" value="JDOMAIN"/>
</dbReference>
<protein>
    <submittedName>
        <fullName evidence="9">J domain containing protein</fullName>
    </submittedName>
</protein>
<evidence type="ECO:0000256" key="1">
    <source>
        <dbReference type="ARBA" id="ARBA00022723"/>
    </source>
</evidence>
<dbReference type="InterPro" id="IPR036869">
    <property type="entry name" value="J_dom_sf"/>
</dbReference>
<evidence type="ECO:0000256" key="4">
    <source>
        <dbReference type="PROSITE-ProRule" id="PRU00042"/>
    </source>
</evidence>
<feature type="coiled-coil region" evidence="5">
    <location>
        <begin position="334"/>
        <end position="361"/>
    </location>
</feature>
<dbReference type="OrthoDB" id="5894at2759"/>
<dbReference type="STRING" id="109264.A0A1F7ZJZ5"/>
<dbReference type="Pfam" id="PF00226">
    <property type="entry name" value="DnaJ"/>
    <property type="match status" value="1"/>
</dbReference>
<dbReference type="GO" id="GO:0005737">
    <property type="term" value="C:cytoplasm"/>
    <property type="evidence" value="ECO:0007669"/>
    <property type="project" value="TreeGrafter"/>
</dbReference>
<dbReference type="PROSITE" id="PS50076">
    <property type="entry name" value="DNAJ_2"/>
    <property type="match status" value="1"/>
</dbReference>
<dbReference type="SMART" id="SM00271">
    <property type="entry name" value="DnaJ"/>
    <property type="match status" value="1"/>
</dbReference>
<proteinExistence type="predicted"/>
<dbReference type="AlphaFoldDB" id="A0A1F7ZJZ5"/>
<dbReference type="InterPro" id="IPR018253">
    <property type="entry name" value="DnaJ_domain_CS"/>
</dbReference>
<dbReference type="PROSITE" id="PS00636">
    <property type="entry name" value="DNAJ_1"/>
    <property type="match status" value="1"/>
</dbReference>
<feature type="region of interest" description="Disordered" evidence="6">
    <location>
        <begin position="390"/>
        <end position="425"/>
    </location>
</feature>
<dbReference type="InterPro" id="IPR003604">
    <property type="entry name" value="Matrin/U1-like-C_Znf_C2H2"/>
</dbReference>
<dbReference type="SUPFAM" id="SSF46565">
    <property type="entry name" value="Chaperone J-domain"/>
    <property type="match status" value="1"/>
</dbReference>
<feature type="domain" description="J" evidence="7">
    <location>
        <begin position="26"/>
        <end position="92"/>
    </location>
</feature>
<feature type="compositionally biased region" description="Polar residues" evidence="6">
    <location>
        <begin position="390"/>
        <end position="402"/>
    </location>
</feature>
<evidence type="ECO:0000256" key="6">
    <source>
        <dbReference type="SAM" id="MobiDB-lite"/>
    </source>
</evidence>
<keyword evidence="3" id="KW-0862">Zinc</keyword>
<evidence type="ECO:0000256" key="5">
    <source>
        <dbReference type="SAM" id="Coils"/>
    </source>
</evidence>
<dbReference type="GO" id="GO:0003676">
    <property type="term" value="F:nucleic acid binding"/>
    <property type="evidence" value="ECO:0007669"/>
    <property type="project" value="InterPro"/>
</dbReference>
<dbReference type="InterPro" id="IPR036236">
    <property type="entry name" value="Znf_C2H2_sf"/>
</dbReference>
<dbReference type="Pfam" id="PF21884">
    <property type="entry name" value="ZUO1-like_ZHD"/>
    <property type="match status" value="1"/>
</dbReference>
<evidence type="ECO:0000313" key="9">
    <source>
        <dbReference type="EMBL" id="OGM39764.1"/>
    </source>
</evidence>
<dbReference type="Proteomes" id="UP000179179">
    <property type="component" value="Unassembled WGS sequence"/>
</dbReference>
<dbReference type="PROSITE" id="PS50157">
    <property type="entry name" value="ZINC_FINGER_C2H2_2"/>
    <property type="match status" value="1"/>
</dbReference>
<evidence type="ECO:0000256" key="2">
    <source>
        <dbReference type="ARBA" id="ARBA00022771"/>
    </source>
</evidence>
<dbReference type="RefSeq" id="XP_022383481.1">
    <property type="nucleotide sequence ID" value="XM_022538152.1"/>
</dbReference>
<dbReference type="PANTHER" id="PTHR44029">
    <property type="entry name" value="DNAJ HOMOLOG SUBFAMILY C MEMBER 21"/>
    <property type="match status" value="1"/>
</dbReference>
<gene>
    <name evidence="9" type="ORF">ABOM_011024</name>
</gene>
<dbReference type="GO" id="GO:0008270">
    <property type="term" value="F:zinc ion binding"/>
    <property type="evidence" value="ECO:0007669"/>
    <property type="project" value="UniProtKB-KW"/>
</dbReference>
<keyword evidence="2 4" id="KW-0863">Zinc-finger</keyword>
<evidence type="ECO:0000313" key="10">
    <source>
        <dbReference type="Proteomes" id="UP000179179"/>
    </source>
</evidence>
<sequence>MGQTHSSNSHEGAGSNLTQPEEKKVDYYELLQVERNASSDEIKKAYRRRALELHPDRNYGNVEAATRLFAEIQSAYEVLSDAQERAWYDSHRDVFLGNDGKPEGADYSYDTRMTTSDDILKLFSKFSPWMDFTDAPTGFYGALRETFARLAREETMACRWENVTCIEYPTFGNCNADPKEVVRPFYAVWGSFSTKKSFAWKDVHRYSEAPDRRVRRLMEKENKRLREDAIREFNEAVRSLVAFVKKRDPRYKSNTQNESQRQEFLRQSAAAQAAKSRAANHAKLRDHVMQDWAKAESLGEESSDTSEDDVEYFECVACHKTFKSHNQFDAHERSKKHIKAVKQLRREMRAQNEELDIKGNLSNPEEPQWDNSTRNNAQDDLVHTMASTVQQTPDNETRNSIGTDKYTSDTSVEIKPDEGPLARTDCHGDSMPDLSEADYIPRKCVEQRLGSRTTLSQQIEEMESLDSLSKQFSTTEIEDLQTVTPKVGKAKQKRAKKAQRAMNQLQNIKCATCYATFPSRSQLFIHIHESDHAQPPLPMSDTQKRRQ</sequence>
<dbReference type="SMART" id="SM00355">
    <property type="entry name" value="ZnF_C2H2"/>
    <property type="match status" value="2"/>
</dbReference>
<dbReference type="Gene3D" id="3.30.160.60">
    <property type="entry name" value="Classic Zinc Finger"/>
    <property type="match status" value="1"/>
</dbReference>
<dbReference type="InterPro" id="IPR051964">
    <property type="entry name" value="Chaperone_stress_response"/>
</dbReference>
<dbReference type="GeneID" id="34454414"/>
<dbReference type="InterPro" id="IPR013087">
    <property type="entry name" value="Znf_C2H2_type"/>
</dbReference>
<dbReference type="SUPFAM" id="SSF57667">
    <property type="entry name" value="beta-beta-alpha zinc fingers"/>
    <property type="match status" value="1"/>
</dbReference>
<dbReference type="PROSITE" id="PS00028">
    <property type="entry name" value="ZINC_FINGER_C2H2_1"/>
    <property type="match status" value="2"/>
</dbReference>
<dbReference type="InterPro" id="IPR054076">
    <property type="entry name" value="ZUO1-like_ZHD"/>
</dbReference>
<dbReference type="InterPro" id="IPR022755">
    <property type="entry name" value="Znf_C2H2_jaz"/>
</dbReference>
<comment type="caution">
    <text evidence="9">The sequence shown here is derived from an EMBL/GenBank/DDBJ whole genome shotgun (WGS) entry which is preliminary data.</text>
</comment>
<dbReference type="Pfam" id="PF12171">
    <property type="entry name" value="zf-C2H2_jaz"/>
    <property type="match status" value="1"/>
</dbReference>
<evidence type="ECO:0000256" key="3">
    <source>
        <dbReference type="ARBA" id="ARBA00022833"/>
    </source>
</evidence>
<name>A0A1F7ZJZ5_9EURO</name>
<organism evidence="9 10">
    <name type="scientific">Aspergillus bombycis</name>
    <dbReference type="NCBI Taxonomy" id="109264"/>
    <lineage>
        <taxon>Eukaryota</taxon>
        <taxon>Fungi</taxon>
        <taxon>Dikarya</taxon>
        <taxon>Ascomycota</taxon>
        <taxon>Pezizomycotina</taxon>
        <taxon>Eurotiomycetes</taxon>
        <taxon>Eurotiomycetidae</taxon>
        <taxon>Eurotiales</taxon>
        <taxon>Aspergillaceae</taxon>
        <taxon>Aspergillus</taxon>
    </lineage>
</organism>
<keyword evidence="10" id="KW-1185">Reference proteome</keyword>
<dbReference type="Gene3D" id="1.10.287.110">
    <property type="entry name" value="DnaJ domain"/>
    <property type="match status" value="1"/>
</dbReference>
<evidence type="ECO:0000259" key="8">
    <source>
        <dbReference type="PROSITE" id="PS50157"/>
    </source>
</evidence>
<dbReference type="InterPro" id="IPR001623">
    <property type="entry name" value="DnaJ_domain"/>
</dbReference>
<dbReference type="PANTHER" id="PTHR44029:SF1">
    <property type="entry name" value="DNAJ HOMOLOG SUBFAMILY C MEMBER 21"/>
    <property type="match status" value="1"/>
</dbReference>
<dbReference type="SMART" id="SM00451">
    <property type="entry name" value="ZnF_U1"/>
    <property type="match status" value="1"/>
</dbReference>
<evidence type="ECO:0000259" key="7">
    <source>
        <dbReference type="PROSITE" id="PS50076"/>
    </source>
</evidence>
<dbReference type="EMBL" id="LYCR01000179">
    <property type="protein sequence ID" value="OGM39764.1"/>
    <property type="molecule type" value="Genomic_DNA"/>
</dbReference>
<feature type="compositionally biased region" description="Polar residues" evidence="6">
    <location>
        <begin position="1"/>
        <end position="19"/>
    </location>
</feature>
<reference evidence="9 10" key="1">
    <citation type="journal article" date="2016" name="Genome Biol. Evol.">
        <title>Draft genome sequence of an aflatoxigenic Aspergillus species, A. bombycis.</title>
        <authorList>
            <person name="Moore G.G."/>
            <person name="Mack B.M."/>
            <person name="Beltz S.B."/>
            <person name="Gilbert M.K."/>
        </authorList>
    </citation>
    <scope>NUCLEOTIDE SEQUENCE [LARGE SCALE GENOMIC DNA]</scope>
    <source>
        <strain evidence="10">NRRL 26010</strain>
    </source>
</reference>
<keyword evidence="1" id="KW-0479">Metal-binding</keyword>
<keyword evidence="5" id="KW-0175">Coiled coil</keyword>
<feature type="domain" description="C2H2-type" evidence="8">
    <location>
        <begin position="313"/>
        <end position="337"/>
    </location>
</feature>
<feature type="compositionally biased region" description="Basic and acidic residues" evidence="6">
    <location>
        <begin position="412"/>
        <end position="425"/>
    </location>
</feature>
<accession>A0A1F7ZJZ5</accession>
<feature type="region of interest" description="Disordered" evidence="6">
    <location>
        <begin position="1"/>
        <end position="21"/>
    </location>
</feature>
<dbReference type="CDD" id="cd06257">
    <property type="entry name" value="DnaJ"/>
    <property type="match status" value="1"/>
</dbReference>